<organism evidence="1">
    <name type="scientific">uncultured Caudovirales phage</name>
    <dbReference type="NCBI Taxonomy" id="2100421"/>
    <lineage>
        <taxon>Viruses</taxon>
        <taxon>Duplodnaviria</taxon>
        <taxon>Heunggongvirae</taxon>
        <taxon>Uroviricota</taxon>
        <taxon>Caudoviricetes</taxon>
        <taxon>Peduoviridae</taxon>
        <taxon>Maltschvirus</taxon>
        <taxon>Maltschvirus maltsch</taxon>
    </lineage>
</organism>
<gene>
    <name evidence="1" type="ORF">UFOVP444_11</name>
</gene>
<evidence type="ECO:0000313" key="1">
    <source>
        <dbReference type="EMBL" id="CAB4142298.1"/>
    </source>
</evidence>
<protein>
    <submittedName>
        <fullName evidence="1">Uncharacterized protein</fullName>
    </submittedName>
</protein>
<accession>A0A6J5M6G7</accession>
<dbReference type="EMBL" id="LR796414">
    <property type="protein sequence ID" value="CAB4142298.1"/>
    <property type="molecule type" value="Genomic_DNA"/>
</dbReference>
<proteinExistence type="predicted"/>
<name>A0A6J5M6G7_9CAUD</name>
<sequence>MANTTNYNWETPDDTDLVKDGAAAIRTLGSSIDTTTKNLNPETTLGDIAYRSSTANTKTRLGIGSTGNVLTVSGGVPVWAAPASGGDVVRITTASFSAVSAVNIDSVFSGTYQNYFILMAINTSSGTNAMNLRFRTSGSTNTTSNYGSNWQYAAFGTGGASGQLGSAPGSDLAYISDITTGGVYYAMDIFNPFASQRTLAVYSGVQTNSYQASGALQFAANTSFDGISFISAAGDVTGNYSVYGYKNS</sequence>
<reference evidence="1" key="1">
    <citation type="submission" date="2020-04" db="EMBL/GenBank/DDBJ databases">
        <authorList>
            <person name="Chiriac C."/>
            <person name="Salcher M."/>
            <person name="Ghai R."/>
            <person name="Kavagutti S V."/>
        </authorList>
    </citation>
    <scope>NUCLEOTIDE SEQUENCE</scope>
</reference>